<dbReference type="InterPro" id="IPR007815">
    <property type="entry name" value="Emycin_Estase"/>
</dbReference>
<dbReference type="EMBL" id="BOMB01000012">
    <property type="protein sequence ID" value="GID11434.1"/>
    <property type="molecule type" value="Genomic_DNA"/>
</dbReference>
<dbReference type="GO" id="GO:0046677">
    <property type="term" value="P:response to antibiotic"/>
    <property type="evidence" value="ECO:0007669"/>
    <property type="project" value="InterPro"/>
</dbReference>
<comment type="caution">
    <text evidence="1">The sequence shown here is derived from an EMBL/GenBank/DDBJ whole genome shotgun (WGS) entry which is preliminary data.</text>
</comment>
<evidence type="ECO:0000313" key="1">
    <source>
        <dbReference type="EMBL" id="GID11434.1"/>
    </source>
</evidence>
<dbReference type="Pfam" id="PF05139">
    <property type="entry name" value="Erythro_esteras"/>
    <property type="match status" value="1"/>
</dbReference>
<keyword evidence="2" id="KW-1185">Reference proteome</keyword>
<protein>
    <recommendedName>
        <fullName evidence="3">Erythromycin esterase</fullName>
    </recommendedName>
</protein>
<dbReference type="Proteomes" id="UP000612808">
    <property type="component" value="Unassembled WGS sequence"/>
</dbReference>
<reference evidence="1" key="1">
    <citation type="submission" date="2021-01" db="EMBL/GenBank/DDBJ databases">
        <title>Whole genome shotgun sequence of Actinocatenispora rupis NBRC 107355.</title>
        <authorList>
            <person name="Komaki H."/>
            <person name="Tamura T."/>
        </authorList>
    </citation>
    <scope>NUCLEOTIDE SEQUENCE</scope>
    <source>
        <strain evidence="1">NBRC 107355</strain>
    </source>
</reference>
<organism evidence="1 2">
    <name type="scientific">Actinocatenispora rupis</name>
    <dbReference type="NCBI Taxonomy" id="519421"/>
    <lineage>
        <taxon>Bacteria</taxon>
        <taxon>Bacillati</taxon>
        <taxon>Actinomycetota</taxon>
        <taxon>Actinomycetes</taxon>
        <taxon>Micromonosporales</taxon>
        <taxon>Micromonosporaceae</taxon>
        <taxon>Actinocatenispora</taxon>
    </lineage>
</organism>
<accession>A0A8J3N9L6</accession>
<name>A0A8J3N9L6_9ACTN</name>
<evidence type="ECO:0008006" key="3">
    <source>
        <dbReference type="Google" id="ProtNLM"/>
    </source>
</evidence>
<gene>
    <name evidence="1" type="ORF">Aru02nite_23230</name>
</gene>
<evidence type="ECO:0000313" key="2">
    <source>
        <dbReference type="Proteomes" id="UP000612808"/>
    </source>
</evidence>
<proteinExistence type="predicted"/>
<dbReference type="Gene3D" id="3.40.1660.10">
    <property type="entry name" value="EreA-like (biosynthetic domain)"/>
    <property type="match status" value="1"/>
</dbReference>
<dbReference type="AlphaFoldDB" id="A0A8J3N9L6"/>
<dbReference type="SUPFAM" id="SSF159501">
    <property type="entry name" value="EreA/ChaN-like"/>
    <property type="match status" value="1"/>
</dbReference>
<sequence>MARTSTGEYERALRVAQVTAALDLMLRDMARGDHLGVSLTRDAALADTVEWILRREERIVPAAHNGHVQRYPVAVPGVPPAATLGMHLADRLGAAYRVVGTTTAAGRTLNTGPGFYAGELFTDLDGAPRPGSLDALLAASHDGPYAVDLRRLGPADTAALRAVDSQRFGAFHTDQDPLTAYDLVVHLPVVTAADPDPDALAHAPADVRAAMG</sequence>